<evidence type="ECO:0000256" key="3">
    <source>
        <dbReference type="ARBA" id="ARBA00023015"/>
    </source>
</evidence>
<dbReference type="InterPro" id="IPR050313">
    <property type="entry name" value="Carb_Metab_HTH_regulators"/>
</dbReference>
<evidence type="ECO:0000256" key="1">
    <source>
        <dbReference type="ARBA" id="ARBA00021390"/>
    </source>
</evidence>
<keyword evidence="8" id="KW-1185">Reference proteome</keyword>
<dbReference type="InterPro" id="IPR014036">
    <property type="entry name" value="DeoR-like_C"/>
</dbReference>
<dbReference type="SUPFAM" id="SSF100950">
    <property type="entry name" value="NagB/RpiA/CoA transferase-like"/>
    <property type="match status" value="1"/>
</dbReference>
<dbReference type="AlphaFoldDB" id="A0A2P8EFZ6"/>
<dbReference type="PRINTS" id="PR00037">
    <property type="entry name" value="HTHLACR"/>
</dbReference>
<dbReference type="GO" id="GO:0003700">
    <property type="term" value="F:DNA-binding transcription factor activity"/>
    <property type="evidence" value="ECO:0007669"/>
    <property type="project" value="InterPro"/>
</dbReference>
<proteinExistence type="predicted"/>
<dbReference type="Proteomes" id="UP000243528">
    <property type="component" value="Unassembled WGS sequence"/>
</dbReference>
<dbReference type="PANTHER" id="PTHR30363:SF4">
    <property type="entry name" value="GLYCEROL-3-PHOSPHATE REGULON REPRESSOR"/>
    <property type="match status" value="1"/>
</dbReference>
<feature type="domain" description="HTH deoR-type" evidence="6">
    <location>
        <begin position="1"/>
        <end position="48"/>
    </location>
</feature>
<sequence>MRLLHVHGFQSVTHLTELLDVSDMTVRRDLKRLADAGELRVVHGGASLLHATLRTADFTSRGAQERTAKRRIAQRAAALIEPDATVAIDAGTTTFELAVTLPTDFRGCVISHSVPVLQHMLNVPKATVIGLGGELLADSQAFVGSLATQALAGLGADVVFLGAAAIGTNDLFVATGHERPTKQALIGCAERVVLLADHSKFDTTAPVRLGPLDDVDTLVTDRPLTPELAEAFDVAGVTVLTAEE</sequence>
<evidence type="ECO:0000256" key="5">
    <source>
        <dbReference type="ARBA" id="ARBA00024937"/>
    </source>
</evidence>
<dbReference type="InterPro" id="IPR036390">
    <property type="entry name" value="WH_DNA-bd_sf"/>
</dbReference>
<dbReference type="Pfam" id="PF08220">
    <property type="entry name" value="HTH_DeoR"/>
    <property type="match status" value="1"/>
</dbReference>
<keyword evidence="4" id="KW-0804">Transcription</keyword>
<evidence type="ECO:0000256" key="2">
    <source>
        <dbReference type="ARBA" id="ARBA00022491"/>
    </source>
</evidence>
<evidence type="ECO:0000313" key="7">
    <source>
        <dbReference type="EMBL" id="PSL08393.1"/>
    </source>
</evidence>
<dbReference type="PROSITE" id="PS51000">
    <property type="entry name" value="HTH_DEOR_2"/>
    <property type="match status" value="1"/>
</dbReference>
<keyword evidence="2" id="KW-0678">Repressor</keyword>
<evidence type="ECO:0000259" key="6">
    <source>
        <dbReference type="PROSITE" id="PS51000"/>
    </source>
</evidence>
<dbReference type="InterPro" id="IPR001034">
    <property type="entry name" value="DeoR_HTH"/>
</dbReference>
<dbReference type="SUPFAM" id="SSF46785">
    <property type="entry name" value="Winged helix' DNA-binding domain"/>
    <property type="match status" value="1"/>
</dbReference>
<evidence type="ECO:0000256" key="4">
    <source>
        <dbReference type="ARBA" id="ARBA00023163"/>
    </source>
</evidence>
<dbReference type="PANTHER" id="PTHR30363">
    <property type="entry name" value="HTH-TYPE TRANSCRIPTIONAL REGULATOR SRLR-RELATED"/>
    <property type="match status" value="1"/>
</dbReference>
<keyword evidence="3" id="KW-0805">Transcription regulation</keyword>
<comment type="caution">
    <text evidence="7">The sequence shown here is derived from an EMBL/GenBank/DDBJ whole genome shotgun (WGS) entry which is preliminary data.</text>
</comment>
<comment type="function">
    <text evidence="5">Repressor of the lactose catabolism operon. Galactose-6-phosphate is the inducer.</text>
</comment>
<dbReference type="InterPro" id="IPR037171">
    <property type="entry name" value="NagB/RpiA_transferase-like"/>
</dbReference>
<name>A0A2P8EFZ6_9ACTN</name>
<accession>A0A2P8EFZ6</accession>
<gene>
    <name evidence="7" type="ORF">CLV30_101365</name>
</gene>
<protein>
    <recommendedName>
        <fullName evidence="1">Lactose phosphotransferase system repressor</fullName>
    </recommendedName>
</protein>
<dbReference type="Gene3D" id="3.40.50.1360">
    <property type="match status" value="1"/>
</dbReference>
<dbReference type="SMART" id="SM00420">
    <property type="entry name" value="HTH_DEOR"/>
    <property type="match status" value="1"/>
</dbReference>
<reference evidence="7 8" key="1">
    <citation type="submission" date="2018-03" db="EMBL/GenBank/DDBJ databases">
        <title>Genomic Encyclopedia of Archaeal and Bacterial Type Strains, Phase II (KMG-II): from individual species to whole genera.</title>
        <authorList>
            <person name="Goeker M."/>
        </authorList>
    </citation>
    <scope>NUCLEOTIDE SEQUENCE [LARGE SCALE GENOMIC DNA]</scope>
    <source>
        <strain evidence="7 8">DSM 45211</strain>
    </source>
</reference>
<organism evidence="7 8">
    <name type="scientific">Haloactinopolyspora alba</name>
    <dbReference type="NCBI Taxonomy" id="648780"/>
    <lineage>
        <taxon>Bacteria</taxon>
        <taxon>Bacillati</taxon>
        <taxon>Actinomycetota</taxon>
        <taxon>Actinomycetes</taxon>
        <taxon>Jiangellales</taxon>
        <taxon>Jiangellaceae</taxon>
        <taxon>Haloactinopolyspora</taxon>
    </lineage>
</organism>
<dbReference type="Pfam" id="PF00455">
    <property type="entry name" value="DeoRC"/>
    <property type="match status" value="1"/>
</dbReference>
<dbReference type="SMART" id="SM01134">
    <property type="entry name" value="DeoRC"/>
    <property type="match status" value="1"/>
</dbReference>
<dbReference type="EMBL" id="PYGE01000001">
    <property type="protein sequence ID" value="PSL08393.1"/>
    <property type="molecule type" value="Genomic_DNA"/>
</dbReference>
<evidence type="ECO:0000313" key="8">
    <source>
        <dbReference type="Proteomes" id="UP000243528"/>
    </source>
</evidence>